<organism evidence="5 6">
    <name type="scientific">Ruegeria arenilitoris</name>
    <dbReference type="NCBI Taxonomy" id="1173585"/>
    <lineage>
        <taxon>Bacteria</taxon>
        <taxon>Pseudomonadati</taxon>
        <taxon>Pseudomonadota</taxon>
        <taxon>Alphaproteobacteria</taxon>
        <taxon>Rhodobacterales</taxon>
        <taxon>Roseobacteraceae</taxon>
        <taxon>Ruegeria</taxon>
    </lineage>
</organism>
<sequence length="406" mass="44372">MRSFFQVILATLLFVLAAVPALAESYRLLPQDRLSVRAMRWDPLSASYMIWDGVSGEFALAGDGTLMFPLVGQVEAAGLTTLELSQMLELELSSQTGMAEPPKVALEVISHLPVFVLGDVNSPGAYAYHPGMTAQQVLALAGGPIRPPIQFGANNDFQIMRMGGEMRLLSTQIDELEDERQRLKADLASLQEEGIETGTDAAPDAPGGLEGEILEATMNAREGLGERIRDLQEMLKEQISSLTIQLELRKTQIENVSRELENLNQLKEKGLTVSNRVTTMTNLLNDLESKRLDQEVALMLARQELNRAERDELELDDKARSDALVQLNAVERELAALRTRLDTAASLHGELAAAGLLSEDDIASEVVIEYIVTRAGGTAPRKIDGTEAVQPGDTIEVVRRTIVTSN</sequence>
<dbReference type="EMBL" id="FXYG01000002">
    <property type="protein sequence ID" value="SMX40527.1"/>
    <property type="molecule type" value="Genomic_DNA"/>
</dbReference>
<name>A0A238KDA5_9RHOB</name>
<evidence type="ECO:0000313" key="5">
    <source>
        <dbReference type="EMBL" id="SMX40527.1"/>
    </source>
</evidence>
<evidence type="ECO:0000256" key="2">
    <source>
        <dbReference type="SAM" id="Coils"/>
    </source>
</evidence>
<dbReference type="PANTHER" id="PTHR33619:SF3">
    <property type="entry name" value="POLYSACCHARIDE EXPORT PROTEIN GFCE-RELATED"/>
    <property type="match status" value="1"/>
</dbReference>
<gene>
    <name evidence="5" type="ORF">RUA8715_01700</name>
</gene>
<evidence type="ECO:0000259" key="4">
    <source>
        <dbReference type="Pfam" id="PF10531"/>
    </source>
</evidence>
<proteinExistence type="predicted"/>
<dbReference type="InterPro" id="IPR003715">
    <property type="entry name" value="Poly_export_N"/>
</dbReference>
<keyword evidence="6" id="KW-1185">Reference proteome</keyword>
<dbReference type="Pfam" id="PF10531">
    <property type="entry name" value="SLBB"/>
    <property type="match status" value="1"/>
</dbReference>
<keyword evidence="1" id="KW-0732">Signal</keyword>
<feature type="coiled-coil region" evidence="2">
    <location>
        <begin position="159"/>
        <end position="347"/>
    </location>
</feature>
<evidence type="ECO:0000256" key="1">
    <source>
        <dbReference type="ARBA" id="ARBA00022729"/>
    </source>
</evidence>
<dbReference type="InterPro" id="IPR019554">
    <property type="entry name" value="Soluble_ligand-bd"/>
</dbReference>
<dbReference type="Pfam" id="PF02563">
    <property type="entry name" value="Poly_export"/>
    <property type="match status" value="1"/>
</dbReference>
<reference evidence="6" key="1">
    <citation type="submission" date="2017-05" db="EMBL/GenBank/DDBJ databases">
        <authorList>
            <person name="Rodrigo-Torres L."/>
            <person name="Arahal R. D."/>
            <person name="Lucena T."/>
        </authorList>
    </citation>
    <scope>NUCLEOTIDE SEQUENCE [LARGE SCALE GENOMIC DNA]</scope>
    <source>
        <strain evidence="6">CECT 8715</strain>
    </source>
</reference>
<dbReference type="Gene3D" id="3.10.560.10">
    <property type="entry name" value="Outer membrane lipoprotein wza domain like"/>
    <property type="match status" value="1"/>
</dbReference>
<protein>
    <submittedName>
        <fullName evidence="5">Polysaccharide biosynthesis/export protein</fullName>
    </submittedName>
</protein>
<feature type="domain" description="Soluble ligand binding" evidence="4">
    <location>
        <begin position="114"/>
        <end position="166"/>
    </location>
</feature>
<dbReference type="PANTHER" id="PTHR33619">
    <property type="entry name" value="POLYSACCHARIDE EXPORT PROTEIN GFCE-RELATED"/>
    <property type="match status" value="1"/>
</dbReference>
<dbReference type="Gene3D" id="3.30.1950.10">
    <property type="entry name" value="wza like domain"/>
    <property type="match status" value="1"/>
</dbReference>
<accession>A0A238KDA5</accession>
<dbReference type="Proteomes" id="UP000202485">
    <property type="component" value="Unassembled WGS sequence"/>
</dbReference>
<dbReference type="RefSeq" id="WP_170369535.1">
    <property type="nucleotide sequence ID" value="NZ_FXYG01000002.1"/>
</dbReference>
<feature type="domain" description="Polysaccharide export protein N-terminal" evidence="3">
    <location>
        <begin position="23"/>
        <end position="108"/>
    </location>
</feature>
<dbReference type="InterPro" id="IPR049712">
    <property type="entry name" value="Poly_export"/>
</dbReference>
<evidence type="ECO:0000313" key="6">
    <source>
        <dbReference type="Proteomes" id="UP000202485"/>
    </source>
</evidence>
<dbReference type="GO" id="GO:0015159">
    <property type="term" value="F:polysaccharide transmembrane transporter activity"/>
    <property type="evidence" value="ECO:0007669"/>
    <property type="project" value="InterPro"/>
</dbReference>
<keyword evidence="2" id="KW-0175">Coiled coil</keyword>
<dbReference type="AlphaFoldDB" id="A0A238KDA5"/>
<evidence type="ECO:0000259" key="3">
    <source>
        <dbReference type="Pfam" id="PF02563"/>
    </source>
</evidence>